<evidence type="ECO:0000313" key="2">
    <source>
        <dbReference type="EMBL" id="RND00780.1"/>
    </source>
</evidence>
<keyword evidence="3" id="KW-1185">Reference proteome</keyword>
<evidence type="ECO:0000259" key="1">
    <source>
        <dbReference type="Pfam" id="PF21747"/>
    </source>
</evidence>
<dbReference type="OrthoDB" id="2360594at2"/>
<dbReference type="RefSeq" id="WP_122970935.1">
    <property type="nucleotide sequence ID" value="NZ_RHLQ01000005.1"/>
</dbReference>
<proteinExistence type="predicted"/>
<dbReference type="AlphaFoldDB" id="A0A3M8HEJ5"/>
<name>A0A3M8HEJ5_9BACI</name>
<feature type="domain" description="YpoC-like" evidence="1">
    <location>
        <begin position="12"/>
        <end position="115"/>
    </location>
</feature>
<dbReference type="InterPro" id="IPR048427">
    <property type="entry name" value="YpoC"/>
</dbReference>
<organism evidence="2 3">
    <name type="scientific">Lysinibacillus halotolerans</name>
    <dbReference type="NCBI Taxonomy" id="1368476"/>
    <lineage>
        <taxon>Bacteria</taxon>
        <taxon>Bacillati</taxon>
        <taxon>Bacillota</taxon>
        <taxon>Bacilli</taxon>
        <taxon>Bacillales</taxon>
        <taxon>Bacillaceae</taxon>
        <taxon>Lysinibacillus</taxon>
    </lineage>
</organism>
<comment type="caution">
    <text evidence="2">The sequence shown here is derived from an EMBL/GenBank/DDBJ whole genome shotgun (WGS) entry which is preliminary data.</text>
</comment>
<dbReference type="EMBL" id="RHLQ01000005">
    <property type="protein sequence ID" value="RND00780.1"/>
    <property type="molecule type" value="Genomic_DNA"/>
</dbReference>
<reference evidence="2 3" key="1">
    <citation type="journal article" date="2014" name="Int. J. Syst. Evol. Microbiol.">
        <title>Lysinibacillus halotolerans sp. nov., isolated from saline-alkaline soil.</title>
        <authorList>
            <person name="Kong D."/>
            <person name="Wang Y."/>
            <person name="Zhao B."/>
            <person name="Li Y."/>
            <person name="Song J."/>
            <person name="Zhai Y."/>
            <person name="Zhang C."/>
            <person name="Wang H."/>
            <person name="Chen X."/>
            <person name="Zhao B."/>
            <person name="Ruan Z."/>
        </authorList>
    </citation>
    <scope>NUCLEOTIDE SEQUENCE [LARGE SCALE GENOMIC DNA]</scope>
    <source>
        <strain evidence="2 3">MCCC 1A12703</strain>
    </source>
</reference>
<dbReference type="Proteomes" id="UP000279909">
    <property type="component" value="Unassembled WGS sequence"/>
</dbReference>
<protein>
    <recommendedName>
        <fullName evidence="1">YpoC-like domain-containing protein</fullName>
    </recommendedName>
</protein>
<sequence length="116" mass="13582">MIKVRPEAIQKEKVEPYFAQWEELSQLIHQAHDQRSGEAKSLMDKGIVLFEACVLNSSQSSEPTLDEKEEYEVLPINGMERLLFIKARPGQYACYRQLDELFKELKKRLARLRIKS</sequence>
<evidence type="ECO:0000313" key="3">
    <source>
        <dbReference type="Proteomes" id="UP000279909"/>
    </source>
</evidence>
<accession>A0A3M8HEJ5</accession>
<gene>
    <name evidence="2" type="ORF">EC501_03645</name>
</gene>
<dbReference type="Pfam" id="PF21747">
    <property type="entry name" value="YpoC"/>
    <property type="match status" value="1"/>
</dbReference>